<sequence length="383" mass="39508">MHARALTGREQAGSIAAAILLAGMVGLGLSLTLPLLSIEMERMGVSGTVIGLNTAIAGLASILIIPFVPRIAARVGIGRLLALSILLTGLSFLGFRLFFDLLAWFPIRFLFSAALGTLFVLSEYWIAASAPPERRGLVMGVYATVLALGFSAGPALLGLFGTSGWPPYLAGGLIFLLAGLPLAFARHLLPRLDAGSGHSLLGYLTALPMATAAGAGFGAVEAGGFALLPVYGMRHGLDAETAALLISAVALGNVALQVPIGLLADRVSKSRLLLAIALLGLAGTFAIPLAQQAGPWPLYAVLFLWGGIVGGLYTVGLAHLAARFTGRDLAGANAAFLLLYNVGLMLGPPIIGLGLDWSMRWGLSLSVALFLLPLLAAASARRD</sequence>
<dbReference type="InterPro" id="IPR036259">
    <property type="entry name" value="MFS_trans_sf"/>
</dbReference>
<feature type="transmembrane region" description="Helical" evidence="4">
    <location>
        <begin position="296"/>
        <end position="322"/>
    </location>
</feature>
<evidence type="ECO:0000256" key="1">
    <source>
        <dbReference type="ARBA" id="ARBA00022692"/>
    </source>
</evidence>
<dbReference type="GO" id="GO:0022857">
    <property type="term" value="F:transmembrane transporter activity"/>
    <property type="evidence" value="ECO:0007669"/>
    <property type="project" value="InterPro"/>
</dbReference>
<feature type="transmembrane region" description="Helical" evidence="4">
    <location>
        <begin position="361"/>
        <end position="380"/>
    </location>
</feature>
<protein>
    <submittedName>
        <fullName evidence="6">MFS transporter</fullName>
    </submittedName>
</protein>
<proteinExistence type="predicted"/>
<evidence type="ECO:0000313" key="7">
    <source>
        <dbReference type="Proteomes" id="UP000255207"/>
    </source>
</evidence>
<dbReference type="PROSITE" id="PS50850">
    <property type="entry name" value="MFS"/>
    <property type="match status" value="1"/>
</dbReference>
<dbReference type="AlphaFoldDB" id="A0A370LCN6"/>
<dbReference type="InterPro" id="IPR011701">
    <property type="entry name" value="MFS"/>
</dbReference>
<name>A0A370LCN6_9HYPH</name>
<keyword evidence="1 4" id="KW-0812">Transmembrane</keyword>
<accession>A0A370LCN6</accession>
<dbReference type="Proteomes" id="UP000255207">
    <property type="component" value="Unassembled WGS sequence"/>
</dbReference>
<gene>
    <name evidence="6" type="ORF">DWE98_03535</name>
</gene>
<feature type="transmembrane region" description="Helical" evidence="4">
    <location>
        <begin position="139"/>
        <end position="162"/>
    </location>
</feature>
<organism evidence="6 7">
    <name type="scientific">Bosea caraganae</name>
    <dbReference type="NCBI Taxonomy" id="2763117"/>
    <lineage>
        <taxon>Bacteria</taxon>
        <taxon>Pseudomonadati</taxon>
        <taxon>Pseudomonadota</taxon>
        <taxon>Alphaproteobacteria</taxon>
        <taxon>Hyphomicrobiales</taxon>
        <taxon>Boseaceae</taxon>
        <taxon>Bosea</taxon>
    </lineage>
</organism>
<keyword evidence="3 4" id="KW-0472">Membrane</keyword>
<dbReference type="GO" id="GO:0005886">
    <property type="term" value="C:plasma membrane"/>
    <property type="evidence" value="ECO:0007669"/>
    <property type="project" value="TreeGrafter"/>
</dbReference>
<dbReference type="EMBL" id="QQTP01000001">
    <property type="protein sequence ID" value="RDJ29619.1"/>
    <property type="molecule type" value="Genomic_DNA"/>
</dbReference>
<evidence type="ECO:0000313" key="6">
    <source>
        <dbReference type="EMBL" id="RDJ29619.1"/>
    </source>
</evidence>
<evidence type="ECO:0000256" key="2">
    <source>
        <dbReference type="ARBA" id="ARBA00022989"/>
    </source>
</evidence>
<feature type="transmembrane region" description="Helical" evidence="4">
    <location>
        <begin position="80"/>
        <end position="99"/>
    </location>
</feature>
<feature type="transmembrane region" description="Helical" evidence="4">
    <location>
        <begin position="271"/>
        <end position="290"/>
    </location>
</feature>
<feature type="transmembrane region" description="Helical" evidence="4">
    <location>
        <begin position="242"/>
        <end position="264"/>
    </location>
</feature>
<dbReference type="RefSeq" id="WP_114827731.1">
    <property type="nucleotide sequence ID" value="NZ_QQTO01000019.1"/>
</dbReference>
<evidence type="ECO:0000256" key="3">
    <source>
        <dbReference type="ARBA" id="ARBA00023136"/>
    </source>
</evidence>
<feature type="transmembrane region" description="Helical" evidence="4">
    <location>
        <begin position="105"/>
        <end position="127"/>
    </location>
</feature>
<dbReference type="PANTHER" id="PTHR23521">
    <property type="entry name" value="TRANSPORTER MFS SUPERFAMILY"/>
    <property type="match status" value="1"/>
</dbReference>
<feature type="transmembrane region" description="Helical" evidence="4">
    <location>
        <begin position="201"/>
        <end position="230"/>
    </location>
</feature>
<dbReference type="Gene3D" id="1.20.1250.20">
    <property type="entry name" value="MFS general substrate transporter like domains"/>
    <property type="match status" value="2"/>
</dbReference>
<feature type="transmembrane region" description="Helical" evidence="4">
    <location>
        <begin position="168"/>
        <end position="189"/>
    </location>
</feature>
<dbReference type="CDD" id="cd17477">
    <property type="entry name" value="MFS_YcaD_like"/>
    <property type="match status" value="1"/>
</dbReference>
<feature type="transmembrane region" description="Helical" evidence="4">
    <location>
        <begin position="12"/>
        <end position="36"/>
    </location>
</feature>
<keyword evidence="7" id="KW-1185">Reference proteome</keyword>
<dbReference type="OrthoDB" id="9797524at2"/>
<dbReference type="PANTHER" id="PTHR23521:SF3">
    <property type="entry name" value="MFS TRANSPORTER"/>
    <property type="match status" value="1"/>
</dbReference>
<keyword evidence="2 4" id="KW-1133">Transmembrane helix</keyword>
<dbReference type="InterPro" id="IPR047200">
    <property type="entry name" value="MFS_YcaD-like"/>
</dbReference>
<comment type="caution">
    <text evidence="6">The sequence shown here is derived from an EMBL/GenBank/DDBJ whole genome shotgun (WGS) entry which is preliminary data.</text>
</comment>
<feature type="transmembrane region" description="Helical" evidence="4">
    <location>
        <begin position="48"/>
        <end position="68"/>
    </location>
</feature>
<reference evidence="7" key="1">
    <citation type="submission" date="2018-07" db="EMBL/GenBank/DDBJ databases">
        <authorList>
            <person name="Safronova V.I."/>
            <person name="Chirak E.R."/>
            <person name="Sazanova A.L."/>
        </authorList>
    </citation>
    <scope>NUCLEOTIDE SEQUENCE [LARGE SCALE GENOMIC DNA]</scope>
    <source>
        <strain evidence="7">RCAM04685</strain>
    </source>
</reference>
<evidence type="ECO:0000256" key="4">
    <source>
        <dbReference type="SAM" id="Phobius"/>
    </source>
</evidence>
<evidence type="ECO:0000259" key="5">
    <source>
        <dbReference type="PROSITE" id="PS50850"/>
    </source>
</evidence>
<feature type="domain" description="Major facilitator superfamily (MFS) profile" evidence="5">
    <location>
        <begin position="14"/>
        <end position="383"/>
    </location>
</feature>
<feature type="transmembrane region" description="Helical" evidence="4">
    <location>
        <begin position="334"/>
        <end position="355"/>
    </location>
</feature>
<dbReference type="Pfam" id="PF07690">
    <property type="entry name" value="MFS_1"/>
    <property type="match status" value="1"/>
</dbReference>
<dbReference type="SUPFAM" id="SSF103473">
    <property type="entry name" value="MFS general substrate transporter"/>
    <property type="match status" value="1"/>
</dbReference>
<dbReference type="InterPro" id="IPR020846">
    <property type="entry name" value="MFS_dom"/>
</dbReference>